<feature type="region of interest" description="Disordered" evidence="6">
    <location>
        <begin position="512"/>
        <end position="542"/>
    </location>
</feature>
<feature type="region of interest" description="Disordered" evidence="6">
    <location>
        <begin position="659"/>
        <end position="707"/>
    </location>
</feature>
<reference evidence="8" key="2">
    <citation type="submission" date="2025-08" db="UniProtKB">
        <authorList>
            <consortium name="Ensembl"/>
        </authorList>
    </citation>
    <scope>IDENTIFICATION</scope>
</reference>
<evidence type="ECO:0000256" key="3">
    <source>
        <dbReference type="ARBA" id="ARBA00022833"/>
    </source>
</evidence>
<evidence type="ECO:0000256" key="2">
    <source>
        <dbReference type="ARBA" id="ARBA00022771"/>
    </source>
</evidence>
<organism evidence="8 9">
    <name type="scientific">Esox lucius</name>
    <name type="common">Northern pike</name>
    <dbReference type="NCBI Taxonomy" id="8010"/>
    <lineage>
        <taxon>Eukaryota</taxon>
        <taxon>Metazoa</taxon>
        <taxon>Chordata</taxon>
        <taxon>Craniata</taxon>
        <taxon>Vertebrata</taxon>
        <taxon>Euteleostomi</taxon>
        <taxon>Actinopterygii</taxon>
        <taxon>Neopterygii</taxon>
        <taxon>Teleostei</taxon>
        <taxon>Protacanthopterygii</taxon>
        <taxon>Esociformes</taxon>
        <taxon>Esocidae</taxon>
        <taxon>Esox</taxon>
    </lineage>
</organism>
<evidence type="ECO:0000256" key="4">
    <source>
        <dbReference type="PROSITE-ProRule" id="PRU00175"/>
    </source>
</evidence>
<feature type="region of interest" description="Disordered" evidence="6">
    <location>
        <begin position="766"/>
        <end position="797"/>
    </location>
</feature>
<dbReference type="PROSITE" id="PS50089">
    <property type="entry name" value="ZF_RING_2"/>
    <property type="match status" value="1"/>
</dbReference>
<feature type="domain" description="RING-type" evidence="7">
    <location>
        <begin position="18"/>
        <end position="56"/>
    </location>
</feature>
<dbReference type="InterPro" id="IPR001841">
    <property type="entry name" value="Znf_RING"/>
</dbReference>
<dbReference type="PANTHER" id="PTHR14609:SF1">
    <property type="entry name" value="ORC UBIQUITIN LIGASE 1"/>
    <property type="match status" value="1"/>
</dbReference>
<dbReference type="CDD" id="cd16562">
    <property type="entry name" value="RING-HC_RNF219"/>
    <property type="match status" value="1"/>
</dbReference>
<protein>
    <recommendedName>
        <fullName evidence="7">RING-type domain-containing protein</fullName>
    </recommendedName>
</protein>
<keyword evidence="5" id="KW-0175">Coiled coil</keyword>
<dbReference type="CTD" id="79596"/>
<dbReference type="SUPFAM" id="SSF57850">
    <property type="entry name" value="RING/U-box"/>
    <property type="match status" value="1"/>
</dbReference>
<keyword evidence="1" id="KW-0479">Metal-binding</keyword>
<dbReference type="GO" id="GO:0008270">
    <property type="term" value="F:zinc ion binding"/>
    <property type="evidence" value="ECO:0007669"/>
    <property type="project" value="UniProtKB-KW"/>
</dbReference>
<feature type="region of interest" description="Disordered" evidence="6">
    <location>
        <begin position="246"/>
        <end position="273"/>
    </location>
</feature>
<evidence type="ECO:0000259" key="7">
    <source>
        <dbReference type="PROSITE" id="PS50089"/>
    </source>
</evidence>
<dbReference type="InterPro" id="IPR013083">
    <property type="entry name" value="Znf_RING/FYVE/PHD"/>
</dbReference>
<keyword evidence="2 4" id="KW-0863">Zinc-finger</keyword>
<dbReference type="InterPro" id="IPR039209">
    <property type="entry name" value="OBI1"/>
</dbReference>
<keyword evidence="9" id="KW-1185">Reference proteome</keyword>
<dbReference type="GO" id="GO:0006275">
    <property type="term" value="P:regulation of DNA replication"/>
    <property type="evidence" value="ECO:0007669"/>
    <property type="project" value="InterPro"/>
</dbReference>
<dbReference type="AlphaFoldDB" id="A0AAY5K073"/>
<dbReference type="InterPro" id="IPR018957">
    <property type="entry name" value="Znf_C3HC4_RING-type"/>
</dbReference>
<evidence type="ECO:0000313" key="8">
    <source>
        <dbReference type="Ensembl" id="ENSELUP00000081490.1"/>
    </source>
</evidence>
<dbReference type="GO" id="GO:0004842">
    <property type="term" value="F:ubiquitin-protein transferase activity"/>
    <property type="evidence" value="ECO:0007669"/>
    <property type="project" value="InterPro"/>
</dbReference>
<dbReference type="GeneID" id="105020097"/>
<sequence>MANNFQNVTLSLTLPISCQICLGKVRQPVICTNNHVFCSCCMDIWLKNAGQCPTCRVPITADKPCREIIGGTNENESNESHSVKKRLRKTRGELLLREYEDEIEGLLKENEDLRTRNQTLDPQLKTVLNTCTITASQRDERSTDPSILEQWSKKMRAATDRYNKIKLDVDKLKEANKMLRSQNIDLVQENMRLKAEVASRSPQKFGRCTVAALEAKIQQYQRDVDRLNKALERSDQYIEELEARGGVDGPLRQEPQGHANAGPECTSSGKEEAGTKVLRISALRRCLGDMENAPVCTSNLEGETKTLSAHHRYLLATELDASFRDHRVGLGVTVTDSVEMGGVGVIAPSTPSSAFRSLSLMSPAGSEDRKPGRKALAYLRRLSFEDCGSPSASVPAADPKRSSLSATFPCSIGEARTSSNDMGFWGAAWQSQEPSDLTCVTLPGQSGVQQLSSSLGPGEPVLTTGSHTADHAAEEMHPMSSEASMDAAYRDKISELDSMMLEGADILSRFGSADSHLSSSSGSPVSVTSLRSGDSPGLTLQPRLDVPLVPEVEGCPVLLDADSEGVVGVNEDIDSARRLTGTGSTALPVSQSQAAAVISGSVAGRDSSVSQGLLLPTGPDASSSASQWVLLSARPDASSSVSQGLLLPAGPDASSNVSQRLLLPAGPDSSSSVSQRLLLPTGPDSSSSVSQRLLLPTGPDSSSSVSQRLLLPAEPDASSQSDELSFDLLFDPFSEGKFRHGRRFGSCADEDDDVSVGCLAGGPVGGEGTSVASCQAAKRKSHSPFNNSSPSKQSKFM</sequence>
<dbReference type="GO" id="GO:0006513">
    <property type="term" value="P:protein monoubiquitination"/>
    <property type="evidence" value="ECO:0007669"/>
    <property type="project" value="InterPro"/>
</dbReference>
<proteinExistence type="predicted"/>
<name>A0AAY5K073_ESOLU</name>
<evidence type="ECO:0000313" key="9">
    <source>
        <dbReference type="Proteomes" id="UP000265140"/>
    </source>
</evidence>
<dbReference type="Pfam" id="PF00097">
    <property type="entry name" value="zf-C3HC4"/>
    <property type="match status" value="1"/>
</dbReference>
<evidence type="ECO:0000256" key="5">
    <source>
        <dbReference type="SAM" id="Coils"/>
    </source>
</evidence>
<dbReference type="RefSeq" id="XP_019897671.3">
    <property type="nucleotide sequence ID" value="XM_020042112.3"/>
</dbReference>
<feature type="compositionally biased region" description="Polar residues" evidence="6">
    <location>
        <begin position="783"/>
        <end position="797"/>
    </location>
</feature>
<dbReference type="Gene3D" id="3.30.40.10">
    <property type="entry name" value="Zinc/RING finger domain, C3HC4 (zinc finger)"/>
    <property type="match status" value="1"/>
</dbReference>
<dbReference type="KEGG" id="els:105020097"/>
<dbReference type="InterPro" id="IPR035691">
    <property type="entry name" value="OBI1_RING-HC"/>
</dbReference>
<feature type="coiled-coil region" evidence="5">
    <location>
        <begin position="89"/>
        <end position="116"/>
    </location>
</feature>
<dbReference type="PANTHER" id="PTHR14609">
    <property type="entry name" value="RING FINGER PROTEIN 219"/>
    <property type="match status" value="1"/>
</dbReference>
<reference evidence="8" key="3">
    <citation type="submission" date="2025-09" db="UniProtKB">
        <authorList>
            <consortium name="Ensembl"/>
        </authorList>
    </citation>
    <scope>IDENTIFICATION</scope>
</reference>
<keyword evidence="3" id="KW-0862">Zinc</keyword>
<dbReference type="GeneTree" id="ENSGT00390000013512"/>
<accession>A0AAY5K073</accession>
<reference evidence="8 9" key="1">
    <citation type="submission" date="2020-02" db="EMBL/GenBank/DDBJ databases">
        <title>Esox lucius (northern pike) genome, fEsoLuc1, primary haplotype.</title>
        <authorList>
            <person name="Myers G."/>
            <person name="Karagic N."/>
            <person name="Meyer A."/>
            <person name="Pippel M."/>
            <person name="Reichard M."/>
            <person name="Winkler S."/>
            <person name="Tracey A."/>
            <person name="Sims Y."/>
            <person name="Howe K."/>
            <person name="Rhie A."/>
            <person name="Formenti G."/>
            <person name="Durbin R."/>
            <person name="Fedrigo O."/>
            <person name="Jarvis E.D."/>
        </authorList>
    </citation>
    <scope>NUCLEOTIDE SEQUENCE [LARGE SCALE GENOMIC DNA]</scope>
</reference>
<dbReference type="Proteomes" id="UP000265140">
    <property type="component" value="Chromosome 22"/>
</dbReference>
<feature type="coiled-coil region" evidence="5">
    <location>
        <begin position="148"/>
        <end position="244"/>
    </location>
</feature>
<evidence type="ECO:0000256" key="6">
    <source>
        <dbReference type="SAM" id="MobiDB-lite"/>
    </source>
</evidence>
<dbReference type="Ensembl" id="ENSELUT00000089720.1">
    <property type="protein sequence ID" value="ENSELUP00000081490.1"/>
    <property type="gene ID" value="ENSELUG00000037613.1"/>
</dbReference>
<feature type="compositionally biased region" description="Low complexity" evidence="6">
    <location>
        <begin position="512"/>
        <end position="532"/>
    </location>
</feature>
<evidence type="ECO:0000256" key="1">
    <source>
        <dbReference type="ARBA" id="ARBA00022723"/>
    </source>
</evidence>